<dbReference type="EMBL" id="KN838670">
    <property type="protein sequence ID" value="KIJ98402.1"/>
    <property type="molecule type" value="Genomic_DNA"/>
</dbReference>
<evidence type="ECO:0000256" key="1">
    <source>
        <dbReference type="ARBA" id="ARBA00004340"/>
    </source>
</evidence>
<dbReference type="Gene3D" id="1.10.510.10">
    <property type="entry name" value="Transferase(Phosphotransferase) domain 1"/>
    <property type="match status" value="1"/>
</dbReference>
<evidence type="ECO:0000313" key="6">
    <source>
        <dbReference type="Proteomes" id="UP000054477"/>
    </source>
</evidence>
<protein>
    <recommendedName>
        <fullName evidence="4">Protein kinase domain-containing protein</fullName>
    </recommendedName>
</protein>
<dbReference type="GO" id="GO:0005576">
    <property type="term" value="C:extracellular region"/>
    <property type="evidence" value="ECO:0007669"/>
    <property type="project" value="UniProtKB-SubCell"/>
</dbReference>
<sequence>MATTSIVWCLVINHENKPLGNVFSVRIPSTDSVADLKKAIKKKTEPVLNHFAANELDGVIIHSTGPYTAYLVVRKVKNEIGTANADPYSQGSLLYHKYWVEAKQDSLRAISYCPSFILAIAGPWLCVVGAVYADRAIMQPLTDYLWLGGDVFSDARLRSVSRLFAALRTSISKLREYYDSLSNGVGDRPDGFPFVRDFQGQTFTYIERLAEHRADKLIYKVKTKDRSGRFFVVKFVPTYNAAAHRLLANRQLAPALHYAGTEHVNQTTYGGRYIIVMDFVVGISPTRSLSEEQFGQIKEALEILHSADLVFGDLRSPNILITAEEKVMIIDFDWCKKAGEGRYPVSLNQEGIDWPEGVHPSSIMEKQHDLDMLGRLR</sequence>
<keyword evidence="3" id="KW-0964">Secreted</keyword>
<dbReference type="SUPFAM" id="SSF56112">
    <property type="entry name" value="Protein kinase-like (PK-like)"/>
    <property type="match status" value="1"/>
</dbReference>
<dbReference type="Pfam" id="PF20147">
    <property type="entry name" value="Crinkler"/>
    <property type="match status" value="1"/>
</dbReference>
<organism evidence="5 6">
    <name type="scientific">Laccaria amethystina LaAM-08-1</name>
    <dbReference type="NCBI Taxonomy" id="1095629"/>
    <lineage>
        <taxon>Eukaryota</taxon>
        <taxon>Fungi</taxon>
        <taxon>Dikarya</taxon>
        <taxon>Basidiomycota</taxon>
        <taxon>Agaricomycotina</taxon>
        <taxon>Agaricomycetes</taxon>
        <taxon>Agaricomycetidae</taxon>
        <taxon>Agaricales</taxon>
        <taxon>Agaricineae</taxon>
        <taxon>Hydnangiaceae</taxon>
        <taxon>Laccaria</taxon>
    </lineage>
</organism>
<dbReference type="HOGENOM" id="CLU_013871_2_2_1"/>
<evidence type="ECO:0000313" key="5">
    <source>
        <dbReference type="EMBL" id="KIJ98402.1"/>
    </source>
</evidence>
<name>A0A0C9XQY2_9AGAR</name>
<keyword evidence="6" id="KW-1185">Reference proteome</keyword>
<dbReference type="STRING" id="1095629.A0A0C9XQY2"/>
<gene>
    <name evidence="5" type="ORF">K443DRAFT_9211</name>
</gene>
<reference evidence="6" key="2">
    <citation type="submission" date="2015-01" db="EMBL/GenBank/DDBJ databases">
        <title>Evolutionary Origins and Diversification of the Mycorrhizal Mutualists.</title>
        <authorList>
            <consortium name="DOE Joint Genome Institute"/>
            <consortium name="Mycorrhizal Genomics Consortium"/>
            <person name="Kohler A."/>
            <person name="Kuo A."/>
            <person name="Nagy L.G."/>
            <person name="Floudas D."/>
            <person name="Copeland A."/>
            <person name="Barry K.W."/>
            <person name="Cichocki N."/>
            <person name="Veneault-Fourrey C."/>
            <person name="LaButti K."/>
            <person name="Lindquist E.A."/>
            <person name="Lipzen A."/>
            <person name="Lundell T."/>
            <person name="Morin E."/>
            <person name="Murat C."/>
            <person name="Riley R."/>
            <person name="Ohm R."/>
            <person name="Sun H."/>
            <person name="Tunlid A."/>
            <person name="Henrissat B."/>
            <person name="Grigoriev I.V."/>
            <person name="Hibbett D.S."/>
            <person name="Martin F."/>
        </authorList>
    </citation>
    <scope>NUCLEOTIDE SEQUENCE [LARGE SCALE GENOMIC DNA]</scope>
    <source>
        <strain evidence="6">LaAM-08-1</strain>
    </source>
</reference>
<accession>A0A0C9XQY2</accession>
<dbReference type="Proteomes" id="UP000054477">
    <property type="component" value="Unassembled WGS sequence"/>
</dbReference>
<dbReference type="InterPro" id="IPR045379">
    <property type="entry name" value="Crinkler_N"/>
</dbReference>
<dbReference type="PROSITE" id="PS50011">
    <property type="entry name" value="PROTEIN_KINASE_DOM"/>
    <property type="match status" value="1"/>
</dbReference>
<dbReference type="GO" id="GO:0043657">
    <property type="term" value="C:host cell"/>
    <property type="evidence" value="ECO:0007669"/>
    <property type="project" value="UniProtKB-SubCell"/>
</dbReference>
<comment type="subcellular location">
    <subcellularLocation>
        <location evidence="1">Host cell</location>
    </subcellularLocation>
    <subcellularLocation>
        <location evidence="2">Secreted</location>
    </subcellularLocation>
</comment>
<reference evidence="5 6" key="1">
    <citation type="submission" date="2014-04" db="EMBL/GenBank/DDBJ databases">
        <authorList>
            <consortium name="DOE Joint Genome Institute"/>
            <person name="Kuo A."/>
            <person name="Kohler A."/>
            <person name="Nagy L.G."/>
            <person name="Floudas D."/>
            <person name="Copeland A."/>
            <person name="Barry K.W."/>
            <person name="Cichocki N."/>
            <person name="Veneault-Fourrey C."/>
            <person name="LaButti K."/>
            <person name="Lindquist E.A."/>
            <person name="Lipzen A."/>
            <person name="Lundell T."/>
            <person name="Morin E."/>
            <person name="Murat C."/>
            <person name="Sun H."/>
            <person name="Tunlid A."/>
            <person name="Henrissat B."/>
            <person name="Grigoriev I.V."/>
            <person name="Hibbett D.S."/>
            <person name="Martin F."/>
            <person name="Nordberg H.P."/>
            <person name="Cantor M.N."/>
            <person name="Hua S.X."/>
        </authorList>
    </citation>
    <scope>NUCLEOTIDE SEQUENCE [LARGE SCALE GENOMIC DNA]</scope>
    <source>
        <strain evidence="5 6">LaAM-08-1</strain>
    </source>
</reference>
<dbReference type="GO" id="GO:0004672">
    <property type="term" value="F:protein kinase activity"/>
    <property type="evidence" value="ECO:0007669"/>
    <property type="project" value="InterPro"/>
</dbReference>
<proteinExistence type="predicted"/>
<dbReference type="GO" id="GO:0005524">
    <property type="term" value="F:ATP binding"/>
    <property type="evidence" value="ECO:0007669"/>
    <property type="project" value="InterPro"/>
</dbReference>
<dbReference type="AlphaFoldDB" id="A0A0C9XQY2"/>
<evidence type="ECO:0000256" key="3">
    <source>
        <dbReference type="ARBA" id="ARBA00022525"/>
    </source>
</evidence>
<dbReference type="InterPro" id="IPR000719">
    <property type="entry name" value="Prot_kinase_dom"/>
</dbReference>
<feature type="domain" description="Protein kinase" evidence="4">
    <location>
        <begin position="203"/>
        <end position="377"/>
    </location>
</feature>
<evidence type="ECO:0000259" key="4">
    <source>
        <dbReference type="PROSITE" id="PS50011"/>
    </source>
</evidence>
<evidence type="ECO:0000256" key="2">
    <source>
        <dbReference type="ARBA" id="ARBA00004613"/>
    </source>
</evidence>
<dbReference type="OrthoDB" id="4062651at2759"/>
<dbReference type="InterPro" id="IPR011009">
    <property type="entry name" value="Kinase-like_dom_sf"/>
</dbReference>